<evidence type="ECO:0000313" key="2">
    <source>
        <dbReference type="Proteomes" id="UP000054911"/>
    </source>
</evidence>
<proteinExistence type="predicted"/>
<protein>
    <submittedName>
        <fullName evidence="1">Uncharacterized protein</fullName>
    </submittedName>
</protein>
<evidence type="ECO:0000313" key="1">
    <source>
        <dbReference type="EMBL" id="SAK76064.1"/>
    </source>
</evidence>
<comment type="caution">
    <text evidence="1">The sequence shown here is derived from an EMBL/GenBank/DDBJ whole genome shotgun (WGS) entry which is preliminary data.</text>
</comment>
<gene>
    <name evidence="1" type="ORF">AWB80_04422</name>
</gene>
<sequence length="128" mass="13689">MATNTFGSFQFAVNSDNSISVPTGMYMVNADAEINATVEDEWQIPSQMTFSVCVGYGYPGIYQQAVRRFPDLPLGTQKKGGTLGSLVITGPLPISAGDHVWAGFTKVLGANTQTPLMIRGRLSLTKVA</sequence>
<dbReference type="STRING" id="1777141.AWB80_04422"/>
<dbReference type="EMBL" id="FCOE02000015">
    <property type="protein sequence ID" value="SAK76064.1"/>
    <property type="molecule type" value="Genomic_DNA"/>
</dbReference>
<dbReference type="AlphaFoldDB" id="A0A158C125"/>
<accession>A0A158C125</accession>
<dbReference type="RefSeq" id="WP_061176815.1">
    <property type="nucleotide sequence ID" value="NZ_FCOE02000015.1"/>
</dbReference>
<keyword evidence="2" id="KW-1185">Reference proteome</keyword>
<name>A0A158C125_9BURK</name>
<reference evidence="1" key="1">
    <citation type="submission" date="2016-01" db="EMBL/GenBank/DDBJ databases">
        <authorList>
            <person name="Peeters C."/>
        </authorList>
    </citation>
    <scope>NUCLEOTIDE SEQUENCE [LARGE SCALE GENOMIC DNA]</scope>
    <source>
        <strain evidence="1">LMG 29323</strain>
    </source>
</reference>
<dbReference type="Proteomes" id="UP000054911">
    <property type="component" value="Unassembled WGS sequence"/>
</dbReference>
<organism evidence="1 2">
    <name type="scientific">Caballeronia pedi</name>
    <dbReference type="NCBI Taxonomy" id="1777141"/>
    <lineage>
        <taxon>Bacteria</taxon>
        <taxon>Pseudomonadati</taxon>
        <taxon>Pseudomonadota</taxon>
        <taxon>Betaproteobacteria</taxon>
        <taxon>Burkholderiales</taxon>
        <taxon>Burkholderiaceae</taxon>
        <taxon>Caballeronia</taxon>
    </lineage>
</organism>